<feature type="transmembrane region" description="Helical" evidence="5">
    <location>
        <begin position="150"/>
        <end position="172"/>
    </location>
</feature>
<evidence type="ECO:0000256" key="5">
    <source>
        <dbReference type="SAM" id="Phobius"/>
    </source>
</evidence>
<dbReference type="PROSITE" id="PS50850">
    <property type="entry name" value="MFS"/>
    <property type="match status" value="1"/>
</dbReference>
<evidence type="ECO:0000259" key="6">
    <source>
        <dbReference type="PROSITE" id="PS50850"/>
    </source>
</evidence>
<feature type="transmembrane region" description="Helical" evidence="5">
    <location>
        <begin position="383"/>
        <end position="404"/>
    </location>
</feature>
<evidence type="ECO:0000256" key="3">
    <source>
        <dbReference type="ARBA" id="ARBA00022989"/>
    </source>
</evidence>
<evidence type="ECO:0000313" key="7">
    <source>
        <dbReference type="EMBL" id="AGO60479.1"/>
    </source>
</evidence>
<protein>
    <recommendedName>
        <fullName evidence="6">Major facilitator superfamily (MFS) profile domain-containing protein</fullName>
    </recommendedName>
</protein>
<reference evidence="7 8" key="1">
    <citation type="journal article" date="2007" name="Proc. Natl. Acad. Sci. U.S.A.">
        <title>Genome dynamics in a natural archaeal population.</title>
        <authorList>
            <person name="Allen E.E."/>
            <person name="Tyson G.W."/>
            <person name="Whitaker R.J."/>
            <person name="Detter J.C."/>
            <person name="Richardson P.M."/>
            <person name="Banfield J.F."/>
        </authorList>
    </citation>
    <scope>NUCLEOTIDE SEQUENCE [LARGE SCALE GENOMIC DNA]</scope>
    <source>
        <strain evidence="8">fer1</strain>
    </source>
</reference>
<dbReference type="AlphaFoldDB" id="S0AQM7"/>
<organism evidence="7 8">
    <name type="scientific">Ferroplasma acidarmanus Fer1</name>
    <dbReference type="NCBI Taxonomy" id="333146"/>
    <lineage>
        <taxon>Archaea</taxon>
        <taxon>Methanobacteriati</taxon>
        <taxon>Thermoplasmatota</taxon>
        <taxon>Thermoplasmata</taxon>
        <taxon>Thermoplasmatales</taxon>
        <taxon>Ferroplasmaceae</taxon>
        <taxon>Ferroplasma</taxon>
    </lineage>
</organism>
<dbReference type="Proteomes" id="UP000014660">
    <property type="component" value="Chromosome"/>
</dbReference>
<dbReference type="Pfam" id="PF00083">
    <property type="entry name" value="Sugar_tr"/>
    <property type="match status" value="1"/>
</dbReference>
<feature type="transmembrane region" description="Helical" evidence="5">
    <location>
        <begin position="178"/>
        <end position="197"/>
    </location>
</feature>
<dbReference type="GO" id="GO:0005886">
    <property type="term" value="C:plasma membrane"/>
    <property type="evidence" value="ECO:0007669"/>
    <property type="project" value="TreeGrafter"/>
</dbReference>
<keyword evidence="8" id="KW-1185">Reference proteome</keyword>
<dbReference type="InterPro" id="IPR036259">
    <property type="entry name" value="MFS_trans_sf"/>
</dbReference>
<evidence type="ECO:0000256" key="4">
    <source>
        <dbReference type="ARBA" id="ARBA00023136"/>
    </source>
</evidence>
<evidence type="ECO:0000313" key="8">
    <source>
        <dbReference type="Proteomes" id="UP000014660"/>
    </source>
</evidence>
<dbReference type="SUPFAM" id="SSF103473">
    <property type="entry name" value="MFS general substrate transporter"/>
    <property type="match status" value="1"/>
</dbReference>
<feature type="transmembrane region" description="Helical" evidence="5">
    <location>
        <begin position="113"/>
        <end position="138"/>
    </location>
</feature>
<dbReference type="GeneID" id="16024651"/>
<keyword evidence="4 5" id="KW-0472">Membrane</keyword>
<feature type="transmembrane region" description="Helical" evidence="5">
    <location>
        <begin position="248"/>
        <end position="269"/>
    </location>
</feature>
<feature type="transmembrane region" description="Helical" evidence="5">
    <location>
        <begin position="343"/>
        <end position="362"/>
    </location>
</feature>
<dbReference type="InterPro" id="IPR005829">
    <property type="entry name" value="Sugar_transporter_CS"/>
</dbReference>
<evidence type="ECO:0000256" key="1">
    <source>
        <dbReference type="ARBA" id="ARBA00004141"/>
    </source>
</evidence>
<dbReference type="PATRIC" id="fig|333146.12.peg.518"/>
<dbReference type="PANTHER" id="PTHR23508">
    <property type="entry name" value="CARBOXYLIC ACID TRANSPORTER PROTEIN HOMOLOG"/>
    <property type="match status" value="1"/>
</dbReference>
<keyword evidence="2 5" id="KW-0812">Transmembrane</keyword>
<dbReference type="HOGENOM" id="CLU_001265_46_6_2"/>
<sequence length="453" mass="51067">MVDSKTYDDAALSSTHFKWTFIASLGDFLDAGMLAGTGITLLAIGTLLNFTTLEDGLPALITLLGAAFGALGFGRLGDKFGRKFIYQVDMIIYGVSAILLAITGIFPSRIFNIVWAMVFYALVGIAVGADVPTSWSLITEFSPKNYRGRLMSITTIMWYVGVLVELGIAIALYNTGMVLFRVIWIMLGLLAFVSWLLRRNLTESPRYDMMRGNKTDLQKSAKLLHIDIKDEENKKFTIDKYKELFKKYGWFMLLAWFLYLMWGIPASTYGEFFPYIFSSLHLVSLRDTYAFEAIYFGSAIVPGLLIFYYLSDRVGRVPLYLASAAMAAVSFFLLVYPPFLKNVYVLLASFLLFGIGQGLGIWTTTRLLSLEHFPTSLRNSGQGFVWFTMRFEAGIFGLFTPMIVAFGIEYIGYIAGAFFVLAFIVVTLLYIFKPEYVRTERKSLEETSRDVVK</sequence>
<dbReference type="PROSITE" id="PS00217">
    <property type="entry name" value="SUGAR_TRANSPORT_2"/>
    <property type="match status" value="1"/>
</dbReference>
<dbReference type="CDD" id="cd17316">
    <property type="entry name" value="MFS_SV2_like"/>
    <property type="match status" value="1"/>
</dbReference>
<accession>S0AQM7</accession>
<feature type="transmembrane region" description="Helical" evidence="5">
    <location>
        <begin position="88"/>
        <end position="107"/>
    </location>
</feature>
<comment type="subcellular location">
    <subcellularLocation>
        <location evidence="1">Membrane</location>
        <topology evidence="1">Multi-pass membrane protein</topology>
    </subcellularLocation>
</comment>
<feature type="transmembrane region" description="Helical" evidence="5">
    <location>
        <begin position="289"/>
        <end position="310"/>
    </location>
</feature>
<feature type="domain" description="Major facilitator superfamily (MFS) profile" evidence="6">
    <location>
        <begin position="16"/>
        <end position="434"/>
    </location>
</feature>
<dbReference type="RefSeq" id="WP_009886525.1">
    <property type="nucleotide sequence ID" value="NC_021592.1"/>
</dbReference>
<dbReference type="Gene3D" id="1.20.1250.20">
    <property type="entry name" value="MFS general substrate transporter like domains"/>
    <property type="match status" value="1"/>
</dbReference>
<name>S0AQM7_FERAC</name>
<feature type="transmembrane region" description="Helical" evidence="5">
    <location>
        <begin position="56"/>
        <end position="76"/>
    </location>
</feature>
<dbReference type="PANTHER" id="PTHR23508:SF10">
    <property type="entry name" value="CARBOXYLIC ACID TRANSPORTER PROTEIN HOMOLOG"/>
    <property type="match status" value="1"/>
</dbReference>
<dbReference type="EMBL" id="CP004145">
    <property type="protein sequence ID" value="AGO60479.1"/>
    <property type="molecule type" value="Genomic_DNA"/>
</dbReference>
<feature type="transmembrane region" description="Helical" evidence="5">
    <location>
        <begin position="317"/>
        <end position="337"/>
    </location>
</feature>
<evidence type="ECO:0000256" key="2">
    <source>
        <dbReference type="ARBA" id="ARBA00022692"/>
    </source>
</evidence>
<dbReference type="KEGG" id="fac:FACI_IFERC01G0499"/>
<keyword evidence="3 5" id="KW-1133">Transmembrane helix</keyword>
<feature type="transmembrane region" description="Helical" evidence="5">
    <location>
        <begin position="410"/>
        <end position="432"/>
    </location>
</feature>
<gene>
    <name evidence="7" type="ORF">FACI_IFERC00001G0499</name>
</gene>
<dbReference type="GO" id="GO:0046943">
    <property type="term" value="F:carboxylic acid transmembrane transporter activity"/>
    <property type="evidence" value="ECO:0007669"/>
    <property type="project" value="TreeGrafter"/>
</dbReference>
<dbReference type="InterPro" id="IPR020846">
    <property type="entry name" value="MFS_dom"/>
</dbReference>
<dbReference type="InterPro" id="IPR005828">
    <property type="entry name" value="MFS_sugar_transport-like"/>
</dbReference>
<proteinExistence type="predicted"/>
<feature type="transmembrane region" description="Helical" evidence="5">
    <location>
        <begin position="28"/>
        <end position="50"/>
    </location>
</feature>